<dbReference type="PANTHER" id="PTHR10589">
    <property type="entry name" value="UBIQUITIN CARBOXYL-TERMINAL HYDROLASE"/>
    <property type="match status" value="1"/>
</dbReference>
<feature type="active site" description="Proton donor" evidence="6">
    <location>
        <position position="218"/>
    </location>
</feature>
<feature type="site" description="Important for enzyme activity" evidence="6">
    <location>
        <position position="233"/>
    </location>
</feature>
<dbReference type="PRINTS" id="PR00707">
    <property type="entry name" value="UBCTHYDRLASE"/>
</dbReference>
<accession>A0ABR1YXV6</accession>
<dbReference type="PROSITE" id="PS52048">
    <property type="entry name" value="UCH_DOMAIN"/>
    <property type="match status" value="1"/>
</dbReference>
<reference evidence="10 11" key="1">
    <citation type="submission" date="2024-04" db="EMBL/GenBank/DDBJ databases">
        <title>Phyllosticta paracitricarpa is synonymous to the EU quarantine fungus P. citricarpa based on phylogenomic analyses.</title>
        <authorList>
            <consortium name="Lawrence Berkeley National Laboratory"/>
            <person name="Van Ingen-Buijs V.A."/>
            <person name="Van Westerhoven A.C."/>
            <person name="Haridas S."/>
            <person name="Skiadas P."/>
            <person name="Martin F."/>
            <person name="Groenewald J.Z."/>
            <person name="Crous P.W."/>
            <person name="Seidl M.F."/>
        </authorList>
    </citation>
    <scope>NUCLEOTIDE SEQUENCE [LARGE SCALE GENOMIC DNA]</scope>
    <source>
        <strain evidence="10 11">CBS 123374</strain>
    </source>
</reference>
<evidence type="ECO:0000259" key="9">
    <source>
        <dbReference type="PROSITE" id="PS52048"/>
    </source>
</evidence>
<protein>
    <recommendedName>
        <fullName evidence="7">Ubiquitin carboxyl-terminal hydrolase</fullName>
        <ecNumber evidence="7">3.4.19.12</ecNumber>
    </recommendedName>
</protein>
<dbReference type="InterPro" id="IPR036959">
    <property type="entry name" value="Peptidase_C12_UCH_sf"/>
</dbReference>
<evidence type="ECO:0000256" key="4">
    <source>
        <dbReference type="ARBA" id="ARBA00022801"/>
    </source>
</evidence>
<dbReference type="Pfam" id="PF01088">
    <property type="entry name" value="Peptidase_C12"/>
    <property type="match status" value="1"/>
</dbReference>
<comment type="catalytic activity">
    <reaction evidence="1 6 7">
        <text>Thiol-dependent hydrolysis of ester, thioester, amide, peptide and isopeptide bonds formed by the C-terminal Gly of ubiquitin (a 76-residue protein attached to proteins as an intracellular targeting signal).</text>
        <dbReference type="EC" id="3.4.19.12"/>
    </reaction>
</comment>
<sequence>MASRASKRRKVSGKNATSNGLPPPEERVFPTDASVPTTREDRRKWQGFCEIENDPAFFNTMLQDFGIRGVKVQEVFGLDEALLSMLPKPVYGLIFLFRYKEDDFLETDAICPDHVWFANQTTGNACATVALLNIVMNIPDAELGTNLSSFRSFTRDFTPALRGDQIQNYDFVKNVHNSFARKIDMMNIDLKMYDDTKATKPKSKTAKNTKADDDAAFHFIAFLPIAGSVWKLDGLDRQPQKLHDLEADEDWLQSIAENLMARMAQYEEGQIEFGLLSLVKDPQIELKEQLAQNVKSIQCCEERLTQVQPAWREFAMDGDSSEENLITGISVEYSMGAEDIRLATIPPSLEKKIQKDDDPTTLIETRQKLVIEQSGLRASLRDEEQTAAADREKAENRRHDYGPFVQTWLRMLAESGTLRTLIEEVG</sequence>
<evidence type="ECO:0000256" key="5">
    <source>
        <dbReference type="ARBA" id="ARBA00022807"/>
    </source>
</evidence>
<keyword evidence="3 6" id="KW-0833">Ubl conjugation pathway</keyword>
<keyword evidence="4 6" id="KW-0378">Hydrolase</keyword>
<evidence type="ECO:0000256" key="8">
    <source>
        <dbReference type="SAM" id="MobiDB-lite"/>
    </source>
</evidence>
<evidence type="ECO:0000256" key="3">
    <source>
        <dbReference type="ARBA" id="ARBA00022786"/>
    </source>
</evidence>
<feature type="site" description="Transition state stabilizer" evidence="6">
    <location>
        <position position="120"/>
    </location>
</feature>
<keyword evidence="11" id="KW-1185">Reference proteome</keyword>
<dbReference type="EMBL" id="JBBWRZ010000002">
    <property type="protein sequence ID" value="KAK8243556.1"/>
    <property type="molecule type" value="Genomic_DNA"/>
</dbReference>
<proteinExistence type="inferred from homology"/>
<dbReference type="EC" id="3.4.19.12" evidence="7"/>
<dbReference type="Gene3D" id="3.40.532.10">
    <property type="entry name" value="Peptidase C12, ubiquitin carboxyl-terminal hydrolase"/>
    <property type="match status" value="1"/>
</dbReference>
<comment type="caution">
    <text evidence="10">The sequence shown here is derived from an EMBL/GenBank/DDBJ whole genome shotgun (WGS) entry which is preliminary data.</text>
</comment>
<evidence type="ECO:0000256" key="7">
    <source>
        <dbReference type="RuleBase" id="RU361215"/>
    </source>
</evidence>
<dbReference type="SUPFAM" id="SSF54001">
    <property type="entry name" value="Cysteine proteinases"/>
    <property type="match status" value="1"/>
</dbReference>
<feature type="domain" description="UCH catalytic" evidence="9">
    <location>
        <begin position="47"/>
        <end position="280"/>
    </location>
</feature>
<organism evidence="10 11">
    <name type="scientific">Phyllosticta capitalensis</name>
    <dbReference type="NCBI Taxonomy" id="121624"/>
    <lineage>
        <taxon>Eukaryota</taxon>
        <taxon>Fungi</taxon>
        <taxon>Dikarya</taxon>
        <taxon>Ascomycota</taxon>
        <taxon>Pezizomycotina</taxon>
        <taxon>Dothideomycetes</taxon>
        <taxon>Dothideomycetes incertae sedis</taxon>
        <taxon>Botryosphaeriales</taxon>
        <taxon>Phyllostictaceae</taxon>
        <taxon>Phyllosticta</taxon>
    </lineage>
</organism>
<evidence type="ECO:0000256" key="2">
    <source>
        <dbReference type="ARBA" id="ARBA00022670"/>
    </source>
</evidence>
<dbReference type="InterPro" id="IPR001578">
    <property type="entry name" value="Peptidase_C12_UCH"/>
</dbReference>
<dbReference type="InterPro" id="IPR041507">
    <property type="entry name" value="UCH_C"/>
</dbReference>
<feature type="active site" description="Nucleophile" evidence="6">
    <location>
        <position position="126"/>
    </location>
</feature>
<evidence type="ECO:0000313" key="11">
    <source>
        <dbReference type="Proteomes" id="UP001492380"/>
    </source>
</evidence>
<dbReference type="PROSITE" id="PS52049">
    <property type="entry name" value="ULD"/>
    <property type="match status" value="1"/>
</dbReference>
<keyword evidence="5 6" id="KW-0788">Thiol protease</keyword>
<dbReference type="Pfam" id="PF18031">
    <property type="entry name" value="UCH_C"/>
    <property type="match status" value="1"/>
</dbReference>
<dbReference type="GO" id="GO:0016787">
    <property type="term" value="F:hydrolase activity"/>
    <property type="evidence" value="ECO:0007669"/>
    <property type="project" value="UniProtKB-KW"/>
</dbReference>
<comment type="similarity">
    <text evidence="6 7">Belongs to the peptidase C12 family.</text>
</comment>
<keyword evidence="2 6" id="KW-0645">Protease</keyword>
<evidence type="ECO:0000313" key="10">
    <source>
        <dbReference type="EMBL" id="KAK8243556.1"/>
    </source>
</evidence>
<dbReference type="Proteomes" id="UP001492380">
    <property type="component" value="Unassembled WGS sequence"/>
</dbReference>
<evidence type="ECO:0000256" key="1">
    <source>
        <dbReference type="ARBA" id="ARBA00000707"/>
    </source>
</evidence>
<feature type="compositionally biased region" description="Basic residues" evidence="8">
    <location>
        <begin position="1"/>
        <end position="12"/>
    </location>
</feature>
<gene>
    <name evidence="10" type="ORF">HDK90DRAFT_430990</name>
</gene>
<name>A0ABR1YXV6_9PEZI</name>
<feature type="region of interest" description="Disordered" evidence="8">
    <location>
        <begin position="1"/>
        <end position="36"/>
    </location>
</feature>
<dbReference type="PANTHER" id="PTHR10589:SF29">
    <property type="entry name" value="UBIQUITIN CARBOXYL-TERMINAL HYDROLASE"/>
    <property type="match status" value="1"/>
</dbReference>
<evidence type="ECO:0000256" key="6">
    <source>
        <dbReference type="PROSITE-ProRule" id="PRU01393"/>
    </source>
</evidence>
<dbReference type="InterPro" id="IPR038765">
    <property type="entry name" value="Papain-like_cys_pep_sf"/>
</dbReference>